<dbReference type="AlphaFoldDB" id="A0AAV6LW58"/>
<feature type="non-terminal residue" evidence="1">
    <location>
        <position position="1"/>
    </location>
</feature>
<evidence type="ECO:0000313" key="1">
    <source>
        <dbReference type="EMBL" id="KAG6571262.1"/>
    </source>
</evidence>
<accession>A0AAV6LW58</accession>
<protein>
    <submittedName>
        <fullName evidence="1">Uncharacterized protein</fullName>
    </submittedName>
</protein>
<keyword evidence="2" id="KW-1185">Reference proteome</keyword>
<name>A0AAV6LW58_9ROSI</name>
<dbReference type="EMBL" id="JAGKQH010000020">
    <property type="protein sequence ID" value="KAG6571262.1"/>
    <property type="molecule type" value="Genomic_DNA"/>
</dbReference>
<proteinExistence type="predicted"/>
<organism evidence="1 2">
    <name type="scientific">Cucurbita argyrosperma subsp. sororia</name>
    <dbReference type="NCBI Taxonomy" id="37648"/>
    <lineage>
        <taxon>Eukaryota</taxon>
        <taxon>Viridiplantae</taxon>
        <taxon>Streptophyta</taxon>
        <taxon>Embryophyta</taxon>
        <taxon>Tracheophyta</taxon>
        <taxon>Spermatophyta</taxon>
        <taxon>Magnoliopsida</taxon>
        <taxon>eudicotyledons</taxon>
        <taxon>Gunneridae</taxon>
        <taxon>Pentapetalae</taxon>
        <taxon>rosids</taxon>
        <taxon>fabids</taxon>
        <taxon>Cucurbitales</taxon>
        <taxon>Cucurbitaceae</taxon>
        <taxon>Cucurbiteae</taxon>
        <taxon>Cucurbita</taxon>
    </lineage>
</organism>
<reference evidence="1 2" key="1">
    <citation type="journal article" date="2021" name="Hortic Res">
        <title>The domestication of Cucurbita argyrosperma as revealed by the genome of its wild relative.</title>
        <authorList>
            <person name="Barrera-Redondo J."/>
            <person name="Sanchez-de la Vega G."/>
            <person name="Aguirre-Liguori J.A."/>
            <person name="Castellanos-Morales G."/>
            <person name="Gutierrez-Guerrero Y.T."/>
            <person name="Aguirre-Dugua X."/>
            <person name="Aguirre-Planter E."/>
            <person name="Tenaillon M.I."/>
            <person name="Lira-Saade R."/>
            <person name="Eguiarte L.E."/>
        </authorList>
    </citation>
    <scope>NUCLEOTIDE SEQUENCE [LARGE SCALE GENOMIC DNA]</scope>
    <source>
        <strain evidence="1">JBR-2021</strain>
    </source>
</reference>
<sequence length="99" mass="10778">MQSRESTLQACVCGIGVGLKQRCLVFVCVLGQRSNVKPNPNLTRCLSYPLANETVINDAAFPVCVLGQRPNGHATPLKVTQRTFFDSDNQPSFDGHEAT</sequence>
<comment type="caution">
    <text evidence="1">The sequence shown here is derived from an EMBL/GenBank/DDBJ whole genome shotgun (WGS) entry which is preliminary data.</text>
</comment>
<gene>
    <name evidence="1" type="ORF">SDJN03_30177</name>
</gene>
<evidence type="ECO:0000313" key="2">
    <source>
        <dbReference type="Proteomes" id="UP000685013"/>
    </source>
</evidence>
<dbReference type="Proteomes" id="UP000685013">
    <property type="component" value="Chromosome 20"/>
</dbReference>